<gene>
    <name evidence="3" type="ORF">PgNI_07301</name>
</gene>
<accession>A0A6P8B0J3</accession>
<evidence type="ECO:0000313" key="2">
    <source>
        <dbReference type="Proteomes" id="UP000515153"/>
    </source>
</evidence>
<dbReference type="Proteomes" id="UP000515153">
    <property type="component" value="Unplaced"/>
</dbReference>
<reference evidence="3" key="1">
    <citation type="journal article" date="2019" name="Mol. Biol. Evol.">
        <title>Blast fungal genomes show frequent chromosomal changes, gene gains and losses, and effector gene turnover.</title>
        <authorList>
            <person name="Gomez Luciano L.B."/>
            <person name="Jason Tsai I."/>
            <person name="Chuma I."/>
            <person name="Tosa Y."/>
            <person name="Chen Y.H."/>
            <person name="Li J.Y."/>
            <person name="Li M.Y."/>
            <person name="Jade Lu M.Y."/>
            <person name="Nakayashiki H."/>
            <person name="Li W.H."/>
        </authorList>
    </citation>
    <scope>NUCLEOTIDE SEQUENCE</scope>
    <source>
        <strain evidence="3">NI907</strain>
    </source>
</reference>
<dbReference type="AlphaFoldDB" id="A0A6P8B0J3"/>
<proteinExistence type="predicted"/>
<organism evidence="2 3">
    <name type="scientific">Pyricularia grisea</name>
    <name type="common">Crabgrass-specific blast fungus</name>
    <name type="synonym">Magnaporthe grisea</name>
    <dbReference type="NCBI Taxonomy" id="148305"/>
    <lineage>
        <taxon>Eukaryota</taxon>
        <taxon>Fungi</taxon>
        <taxon>Dikarya</taxon>
        <taxon>Ascomycota</taxon>
        <taxon>Pezizomycotina</taxon>
        <taxon>Sordariomycetes</taxon>
        <taxon>Sordariomycetidae</taxon>
        <taxon>Magnaporthales</taxon>
        <taxon>Pyriculariaceae</taxon>
        <taxon>Pyricularia</taxon>
    </lineage>
</organism>
<dbReference type="GeneID" id="41962225"/>
<reference evidence="3" key="3">
    <citation type="submission" date="2025-08" db="UniProtKB">
        <authorList>
            <consortium name="RefSeq"/>
        </authorList>
    </citation>
    <scope>IDENTIFICATION</scope>
    <source>
        <strain evidence="3">NI907</strain>
    </source>
</reference>
<dbReference type="KEGG" id="pgri:PgNI_07301"/>
<keyword evidence="2" id="KW-1185">Reference proteome</keyword>
<name>A0A6P8B0J3_PYRGI</name>
<feature type="region of interest" description="Disordered" evidence="1">
    <location>
        <begin position="35"/>
        <end position="59"/>
    </location>
</feature>
<reference evidence="3" key="2">
    <citation type="submission" date="2019-10" db="EMBL/GenBank/DDBJ databases">
        <authorList>
            <consortium name="NCBI Genome Project"/>
        </authorList>
    </citation>
    <scope>NUCLEOTIDE SEQUENCE</scope>
    <source>
        <strain evidence="3">NI907</strain>
    </source>
</reference>
<evidence type="ECO:0000256" key="1">
    <source>
        <dbReference type="SAM" id="MobiDB-lite"/>
    </source>
</evidence>
<protein>
    <submittedName>
        <fullName evidence="3">Uncharacterized protein</fullName>
    </submittedName>
</protein>
<evidence type="ECO:0000313" key="3">
    <source>
        <dbReference type="RefSeq" id="XP_030980667.1"/>
    </source>
</evidence>
<sequence>MLWTNWGALTPIMYGRSYHQIQMQMFISGSRQVKTDTSLRPTSPYRKDLEVGHSTPHAK</sequence>
<dbReference type="RefSeq" id="XP_030980667.1">
    <property type="nucleotide sequence ID" value="XM_031127316.1"/>
</dbReference>